<gene>
    <name evidence="8" type="ORF">WUBG_14587</name>
</gene>
<feature type="transmembrane region" description="Helical" evidence="7">
    <location>
        <begin position="39"/>
        <end position="58"/>
    </location>
</feature>
<evidence type="ECO:0000313" key="9">
    <source>
        <dbReference type="Proteomes" id="UP000004810"/>
    </source>
</evidence>
<dbReference type="Proteomes" id="UP000004810">
    <property type="component" value="Unassembled WGS sequence"/>
</dbReference>
<name>J9EBU4_WUCBA</name>
<dbReference type="GO" id="GO:0030258">
    <property type="term" value="P:lipid modification"/>
    <property type="evidence" value="ECO:0007669"/>
    <property type="project" value="TreeGrafter"/>
</dbReference>
<dbReference type="GO" id="GO:0016020">
    <property type="term" value="C:membrane"/>
    <property type="evidence" value="ECO:0007669"/>
    <property type="project" value="UniProtKB-SubCell"/>
</dbReference>
<comment type="subcellular location">
    <subcellularLocation>
        <location evidence="1">Membrane</location>
        <topology evidence="1">Multi-pass membrane protein</topology>
    </subcellularLocation>
</comment>
<dbReference type="PANTHER" id="PTHR13906">
    <property type="entry name" value="PORCUPINE"/>
    <property type="match status" value="1"/>
</dbReference>
<evidence type="ECO:0000256" key="4">
    <source>
        <dbReference type="ARBA" id="ARBA00022989"/>
    </source>
</evidence>
<evidence type="ECO:0000256" key="5">
    <source>
        <dbReference type="ARBA" id="ARBA00023136"/>
    </source>
</evidence>
<feature type="transmembrane region" description="Helical" evidence="7">
    <location>
        <begin position="106"/>
        <end position="125"/>
    </location>
</feature>
<keyword evidence="3 7" id="KW-0812">Transmembrane</keyword>
<dbReference type="InterPro" id="IPR049941">
    <property type="entry name" value="LPLAT_7/PORCN-like"/>
</dbReference>
<dbReference type="PANTHER" id="PTHR13906:SF4">
    <property type="entry name" value="LYSOPHOSPHOLIPID ACYLTRANSFERASE 6"/>
    <property type="match status" value="1"/>
</dbReference>
<evidence type="ECO:0000256" key="6">
    <source>
        <dbReference type="ARBA" id="ARBA00023315"/>
    </source>
</evidence>
<accession>J9EBU4</accession>
<keyword evidence="6" id="KW-0012">Acyltransferase</keyword>
<comment type="caution">
    <text evidence="8">The sequence shown here is derived from an EMBL/GenBank/DDBJ whole genome shotgun (WGS) entry which is preliminary data.</text>
</comment>
<dbReference type="GO" id="GO:0016746">
    <property type="term" value="F:acyltransferase activity"/>
    <property type="evidence" value="ECO:0007669"/>
    <property type="project" value="UniProtKB-KW"/>
</dbReference>
<dbReference type="EMBL" id="ADBV01012103">
    <property type="protein sequence ID" value="EJW74502.1"/>
    <property type="molecule type" value="Genomic_DNA"/>
</dbReference>
<evidence type="ECO:0000256" key="2">
    <source>
        <dbReference type="ARBA" id="ARBA00022679"/>
    </source>
</evidence>
<keyword evidence="2" id="KW-0808">Transferase</keyword>
<keyword evidence="5 7" id="KW-0472">Membrane</keyword>
<dbReference type="InterPro" id="IPR004299">
    <property type="entry name" value="MBOAT_fam"/>
</dbReference>
<dbReference type="Pfam" id="PF03062">
    <property type="entry name" value="MBOAT"/>
    <property type="match status" value="1"/>
</dbReference>
<sequence length="148" mass="17480">MYWLRRVAYDRAPKGILFITLYRTLSTYLLSAVWHGFFLGYYVTFLTGALFTISARTVRRCLRWRFQRNEFLRRLYDLLTLVVTKIVLSYAAFPFVMMHFGPGLYFYSRMYFCLHIVAFLALLVLPRVMPPESKSVQSKNGCDTKKLS</sequence>
<protein>
    <recommendedName>
        <fullName evidence="10">MBOAT family protein</fullName>
    </recommendedName>
</protein>
<evidence type="ECO:0000313" key="8">
    <source>
        <dbReference type="EMBL" id="EJW74502.1"/>
    </source>
</evidence>
<organism evidence="8 9">
    <name type="scientific">Wuchereria bancrofti</name>
    <dbReference type="NCBI Taxonomy" id="6293"/>
    <lineage>
        <taxon>Eukaryota</taxon>
        <taxon>Metazoa</taxon>
        <taxon>Ecdysozoa</taxon>
        <taxon>Nematoda</taxon>
        <taxon>Chromadorea</taxon>
        <taxon>Rhabditida</taxon>
        <taxon>Spirurina</taxon>
        <taxon>Spiruromorpha</taxon>
        <taxon>Filarioidea</taxon>
        <taxon>Onchocercidae</taxon>
        <taxon>Wuchereria</taxon>
    </lineage>
</organism>
<reference evidence="9" key="1">
    <citation type="submission" date="2012-08" db="EMBL/GenBank/DDBJ databases">
        <title>The Genome Sequence of Wuchereria bancrofti.</title>
        <authorList>
            <person name="Nutman T.B."/>
            <person name="Fink D.L."/>
            <person name="Russ C."/>
            <person name="Young S."/>
            <person name="Zeng Q."/>
            <person name="Koehrsen M."/>
            <person name="Alvarado L."/>
            <person name="Berlin A."/>
            <person name="Chapman S.B."/>
            <person name="Chen Z."/>
            <person name="Freedman E."/>
            <person name="Gellesch M."/>
            <person name="Goldberg J."/>
            <person name="Griggs A."/>
            <person name="Gujja S."/>
            <person name="Heilman E.R."/>
            <person name="Heiman D."/>
            <person name="Hepburn T."/>
            <person name="Howarth C."/>
            <person name="Jen D."/>
            <person name="Larson L."/>
            <person name="Lewis B."/>
            <person name="Mehta T."/>
            <person name="Park D."/>
            <person name="Pearson M."/>
            <person name="Roberts A."/>
            <person name="Saif S."/>
            <person name="Shea T."/>
            <person name="Shenoy N."/>
            <person name="Sisk P."/>
            <person name="Stolte C."/>
            <person name="Sykes S."/>
            <person name="Walk T."/>
            <person name="White J."/>
            <person name="Yandava C."/>
            <person name="Haas B."/>
            <person name="Henn M.R."/>
            <person name="Nusbaum C."/>
            <person name="Birren B."/>
        </authorList>
    </citation>
    <scope>NUCLEOTIDE SEQUENCE [LARGE SCALE GENOMIC DNA]</scope>
    <source>
        <strain evidence="9">NA</strain>
    </source>
</reference>
<keyword evidence="4 7" id="KW-1133">Transmembrane helix</keyword>
<evidence type="ECO:0008006" key="10">
    <source>
        <dbReference type="Google" id="ProtNLM"/>
    </source>
</evidence>
<proteinExistence type="predicted"/>
<dbReference type="AlphaFoldDB" id="J9EBU4"/>
<evidence type="ECO:0000256" key="1">
    <source>
        <dbReference type="ARBA" id="ARBA00004141"/>
    </source>
</evidence>
<evidence type="ECO:0000256" key="7">
    <source>
        <dbReference type="SAM" id="Phobius"/>
    </source>
</evidence>
<feature type="transmembrane region" description="Helical" evidence="7">
    <location>
        <begin position="78"/>
        <end position="100"/>
    </location>
</feature>
<evidence type="ECO:0000256" key="3">
    <source>
        <dbReference type="ARBA" id="ARBA00022692"/>
    </source>
</evidence>